<organism evidence="1 2">
    <name type="scientific">Dendrobium thyrsiflorum</name>
    <name type="common">Pinecone-like raceme dendrobium</name>
    <name type="synonym">Orchid</name>
    <dbReference type="NCBI Taxonomy" id="117978"/>
    <lineage>
        <taxon>Eukaryota</taxon>
        <taxon>Viridiplantae</taxon>
        <taxon>Streptophyta</taxon>
        <taxon>Embryophyta</taxon>
        <taxon>Tracheophyta</taxon>
        <taxon>Spermatophyta</taxon>
        <taxon>Magnoliopsida</taxon>
        <taxon>Liliopsida</taxon>
        <taxon>Asparagales</taxon>
        <taxon>Orchidaceae</taxon>
        <taxon>Epidendroideae</taxon>
        <taxon>Malaxideae</taxon>
        <taxon>Dendrobiinae</taxon>
        <taxon>Dendrobium</taxon>
    </lineage>
</organism>
<sequence>MEEVEIIHQECRTYPRLFVRALLDDVNLYGRGQENPPRMSRESTKDVEPFIGCMLEPCSMTLTCVEEIERIHQGHRTFSRLYVRALLDDVNLCGRGRENPPRT</sequence>
<reference evidence="1 2" key="1">
    <citation type="journal article" date="2024" name="Plant Biotechnol. J.">
        <title>Dendrobium thyrsiflorum genome and its molecular insights into genes involved in important horticultural traits.</title>
        <authorList>
            <person name="Chen B."/>
            <person name="Wang J.Y."/>
            <person name="Zheng P.J."/>
            <person name="Li K.L."/>
            <person name="Liang Y.M."/>
            <person name="Chen X.F."/>
            <person name="Zhang C."/>
            <person name="Zhao X."/>
            <person name="He X."/>
            <person name="Zhang G.Q."/>
            <person name="Liu Z.J."/>
            <person name="Xu Q."/>
        </authorList>
    </citation>
    <scope>NUCLEOTIDE SEQUENCE [LARGE SCALE GENOMIC DNA]</scope>
    <source>
        <strain evidence="1">GZMU011</strain>
    </source>
</reference>
<accession>A0ABD0UV39</accession>
<evidence type="ECO:0000313" key="2">
    <source>
        <dbReference type="Proteomes" id="UP001552299"/>
    </source>
</evidence>
<dbReference type="Proteomes" id="UP001552299">
    <property type="component" value="Unassembled WGS sequence"/>
</dbReference>
<comment type="caution">
    <text evidence="1">The sequence shown here is derived from an EMBL/GenBank/DDBJ whole genome shotgun (WGS) entry which is preliminary data.</text>
</comment>
<protein>
    <submittedName>
        <fullName evidence="1">Uncharacterized protein</fullName>
    </submittedName>
</protein>
<dbReference type="EMBL" id="JANQDX010000011">
    <property type="protein sequence ID" value="KAL0916410.1"/>
    <property type="molecule type" value="Genomic_DNA"/>
</dbReference>
<keyword evidence="2" id="KW-1185">Reference proteome</keyword>
<evidence type="ECO:0000313" key="1">
    <source>
        <dbReference type="EMBL" id="KAL0916410.1"/>
    </source>
</evidence>
<name>A0ABD0UV39_DENTH</name>
<proteinExistence type="predicted"/>
<dbReference type="AlphaFoldDB" id="A0ABD0UV39"/>
<gene>
    <name evidence="1" type="ORF">M5K25_013918</name>
</gene>